<proteinExistence type="predicted"/>
<sequence>MGEEDADEEGGRQRLRQGRKMTTAMGEEDGGGDGGIFVLNLFKVAKYPKDNLLALFG</sequence>
<reference evidence="3" key="2">
    <citation type="journal article" date="2008" name="Nucleic Acids Res.">
        <title>The rice annotation project database (RAP-DB): 2008 update.</title>
        <authorList>
            <consortium name="The rice annotation project (RAP)"/>
        </authorList>
    </citation>
    <scope>GENOME REANNOTATION</scope>
    <source>
        <strain evidence="3">cv. Nipponbare</strain>
    </source>
</reference>
<protein>
    <submittedName>
        <fullName evidence="2">Uncharacterized protein</fullName>
    </submittedName>
</protein>
<evidence type="ECO:0000313" key="2">
    <source>
        <dbReference type="EMBL" id="BAD19685.1"/>
    </source>
</evidence>
<reference evidence="3" key="1">
    <citation type="journal article" date="2005" name="Nature">
        <title>The map-based sequence of the rice genome.</title>
        <authorList>
            <consortium name="International rice genome sequencing project (IRGSP)"/>
            <person name="Matsumoto T."/>
            <person name="Wu J."/>
            <person name="Kanamori H."/>
            <person name="Katayose Y."/>
            <person name="Fujisawa M."/>
            <person name="Namiki N."/>
            <person name="Mizuno H."/>
            <person name="Yamamoto K."/>
            <person name="Antonio B.A."/>
            <person name="Baba T."/>
            <person name="Sakata K."/>
            <person name="Nagamura Y."/>
            <person name="Aoki H."/>
            <person name="Arikawa K."/>
            <person name="Arita K."/>
            <person name="Bito T."/>
            <person name="Chiden Y."/>
            <person name="Fujitsuka N."/>
            <person name="Fukunaka R."/>
            <person name="Hamada M."/>
            <person name="Harada C."/>
            <person name="Hayashi A."/>
            <person name="Hijishita S."/>
            <person name="Honda M."/>
            <person name="Hosokawa S."/>
            <person name="Ichikawa Y."/>
            <person name="Idonuma A."/>
            <person name="Iijima M."/>
            <person name="Ikeda M."/>
            <person name="Ikeno M."/>
            <person name="Ito K."/>
            <person name="Ito S."/>
            <person name="Ito T."/>
            <person name="Ito Y."/>
            <person name="Ito Y."/>
            <person name="Iwabuchi A."/>
            <person name="Kamiya K."/>
            <person name="Karasawa W."/>
            <person name="Kurita K."/>
            <person name="Katagiri S."/>
            <person name="Kikuta A."/>
            <person name="Kobayashi H."/>
            <person name="Kobayashi N."/>
            <person name="Machita K."/>
            <person name="Maehara T."/>
            <person name="Masukawa M."/>
            <person name="Mizubayashi T."/>
            <person name="Mukai Y."/>
            <person name="Nagasaki H."/>
            <person name="Nagata Y."/>
            <person name="Naito S."/>
            <person name="Nakashima M."/>
            <person name="Nakama Y."/>
            <person name="Nakamichi Y."/>
            <person name="Nakamura M."/>
            <person name="Meguro A."/>
            <person name="Negishi M."/>
            <person name="Ohta I."/>
            <person name="Ohta T."/>
            <person name="Okamoto M."/>
            <person name="Ono N."/>
            <person name="Saji S."/>
            <person name="Sakaguchi M."/>
            <person name="Sakai K."/>
            <person name="Shibata M."/>
            <person name="Shimokawa T."/>
            <person name="Song J."/>
            <person name="Takazaki Y."/>
            <person name="Terasawa K."/>
            <person name="Tsugane M."/>
            <person name="Tsuji K."/>
            <person name="Ueda S."/>
            <person name="Waki K."/>
            <person name="Yamagata H."/>
            <person name="Yamamoto M."/>
            <person name="Yamamoto S."/>
            <person name="Yamane H."/>
            <person name="Yoshiki S."/>
            <person name="Yoshihara R."/>
            <person name="Yukawa K."/>
            <person name="Zhong H."/>
            <person name="Yano M."/>
            <person name="Yuan Q."/>
            <person name="Ouyang S."/>
            <person name="Liu J."/>
            <person name="Jones K.M."/>
            <person name="Gansberger K."/>
            <person name="Moffat K."/>
            <person name="Hill J."/>
            <person name="Bera J."/>
            <person name="Fadrosh D."/>
            <person name="Jin S."/>
            <person name="Johri S."/>
            <person name="Kim M."/>
            <person name="Overton L."/>
            <person name="Reardon M."/>
            <person name="Tsitrin T."/>
            <person name="Vuong H."/>
            <person name="Weaver B."/>
            <person name="Ciecko A."/>
            <person name="Tallon L."/>
            <person name="Jackson J."/>
            <person name="Pai G."/>
            <person name="Aken S.V."/>
            <person name="Utterback T."/>
            <person name="Reidmuller S."/>
            <person name="Feldblyum T."/>
            <person name="Hsiao J."/>
            <person name="Zismann V."/>
            <person name="Iobst S."/>
            <person name="de Vazeille A.R."/>
            <person name="Buell C.R."/>
            <person name="Ying K."/>
            <person name="Li Y."/>
            <person name="Lu T."/>
            <person name="Huang Y."/>
            <person name="Zhao Q."/>
            <person name="Feng Q."/>
            <person name="Zhang L."/>
            <person name="Zhu J."/>
            <person name="Weng Q."/>
            <person name="Mu J."/>
            <person name="Lu Y."/>
            <person name="Fan D."/>
            <person name="Liu Y."/>
            <person name="Guan J."/>
            <person name="Zhang Y."/>
            <person name="Yu S."/>
            <person name="Liu X."/>
            <person name="Zhang Y."/>
            <person name="Hong G."/>
            <person name="Han B."/>
            <person name="Choisne N."/>
            <person name="Demange N."/>
            <person name="Orjeda G."/>
            <person name="Samain S."/>
            <person name="Cattolico L."/>
            <person name="Pelletier E."/>
            <person name="Couloux A."/>
            <person name="Segurens B."/>
            <person name="Wincker P."/>
            <person name="D'Hont A."/>
            <person name="Scarpelli C."/>
            <person name="Weissenbach J."/>
            <person name="Salanoubat M."/>
            <person name="Quetier F."/>
            <person name="Yu Y."/>
            <person name="Kim H.R."/>
            <person name="Rambo T."/>
            <person name="Currie J."/>
            <person name="Collura K."/>
            <person name="Luo M."/>
            <person name="Yang T."/>
            <person name="Ammiraju J.S.S."/>
            <person name="Engler F."/>
            <person name="Soderlund C."/>
            <person name="Wing R.A."/>
            <person name="Palmer L.E."/>
            <person name="de la Bastide M."/>
            <person name="Spiegel L."/>
            <person name="Nascimento L."/>
            <person name="Zutavern T."/>
            <person name="O'Shaughnessy A."/>
            <person name="Dike S."/>
            <person name="Dedhia N."/>
            <person name="Preston R."/>
            <person name="Balija V."/>
            <person name="McCombie W.R."/>
            <person name="Chow T."/>
            <person name="Chen H."/>
            <person name="Chung M."/>
            <person name="Chen C."/>
            <person name="Shaw J."/>
            <person name="Wu H."/>
            <person name="Hsiao K."/>
            <person name="Chao Y."/>
            <person name="Chu M."/>
            <person name="Cheng C."/>
            <person name="Hour A."/>
            <person name="Lee P."/>
            <person name="Lin S."/>
            <person name="Lin Y."/>
            <person name="Liou J."/>
            <person name="Liu S."/>
            <person name="Hsing Y."/>
            <person name="Raghuvanshi S."/>
            <person name="Mohanty A."/>
            <person name="Bharti A.K."/>
            <person name="Gaur A."/>
            <person name="Gupta V."/>
            <person name="Kumar D."/>
            <person name="Ravi V."/>
            <person name="Vij S."/>
            <person name="Kapur A."/>
            <person name="Khurana P."/>
            <person name="Khurana P."/>
            <person name="Khurana J.P."/>
            <person name="Tyagi A.K."/>
            <person name="Gaikwad K."/>
            <person name="Singh A."/>
            <person name="Dalal V."/>
            <person name="Srivastava S."/>
            <person name="Dixit A."/>
            <person name="Pal A.K."/>
            <person name="Ghazi I.A."/>
            <person name="Yadav M."/>
            <person name="Pandit A."/>
            <person name="Bhargava A."/>
            <person name="Sureshbabu K."/>
            <person name="Batra K."/>
            <person name="Sharma T.R."/>
            <person name="Mohapatra T."/>
            <person name="Singh N.K."/>
            <person name="Messing J."/>
            <person name="Nelson A.B."/>
            <person name="Fuks G."/>
            <person name="Kavchok S."/>
            <person name="Keizer G."/>
            <person name="Linton E."/>
            <person name="Llaca V."/>
            <person name="Song R."/>
            <person name="Tanyolac B."/>
            <person name="Young S."/>
            <person name="Ho-Il K."/>
            <person name="Hahn J.H."/>
            <person name="Sangsakoo G."/>
            <person name="Vanavichit A."/>
            <person name="de Mattos Luiz.A.T."/>
            <person name="Zimmer P.D."/>
            <person name="Malone G."/>
            <person name="Dellagostin O."/>
            <person name="de Oliveira A.C."/>
            <person name="Bevan M."/>
            <person name="Bancroft I."/>
            <person name="Minx P."/>
            <person name="Cordum H."/>
            <person name="Wilson R."/>
            <person name="Cheng Z."/>
            <person name="Jin W."/>
            <person name="Jiang J."/>
            <person name="Leong S.A."/>
            <person name="Iwama H."/>
            <person name="Gojobori T."/>
            <person name="Itoh T."/>
            <person name="Niimura Y."/>
            <person name="Fujii Y."/>
            <person name="Habara T."/>
            <person name="Sakai H."/>
            <person name="Sato Y."/>
            <person name="Wilson G."/>
            <person name="Kumar K."/>
            <person name="McCouch S."/>
            <person name="Juretic N."/>
            <person name="Hoen D."/>
            <person name="Wright S."/>
            <person name="Bruskiewich R."/>
            <person name="Bureau T."/>
            <person name="Miyao A."/>
            <person name="Hirochika H."/>
            <person name="Nishikawa T."/>
            <person name="Kadowaki K."/>
            <person name="Sugiura M."/>
            <person name="Burr B."/>
            <person name="Sasaki T."/>
        </authorList>
    </citation>
    <scope>NUCLEOTIDE SEQUENCE [LARGE SCALE GENOMIC DNA]</scope>
    <source>
        <strain evidence="3">cv. Nipponbare</strain>
    </source>
</reference>
<name>Q6K636_ORYSJ</name>
<accession>Q6K636</accession>
<dbReference type="Proteomes" id="UP000000763">
    <property type="component" value="Chromosome 2"/>
</dbReference>
<organism evidence="2 3">
    <name type="scientific">Oryza sativa subsp. japonica</name>
    <name type="common">Rice</name>
    <dbReference type="NCBI Taxonomy" id="39947"/>
    <lineage>
        <taxon>Eukaryota</taxon>
        <taxon>Viridiplantae</taxon>
        <taxon>Streptophyta</taxon>
        <taxon>Embryophyta</taxon>
        <taxon>Tracheophyta</taxon>
        <taxon>Spermatophyta</taxon>
        <taxon>Magnoliopsida</taxon>
        <taxon>Liliopsida</taxon>
        <taxon>Poales</taxon>
        <taxon>Poaceae</taxon>
        <taxon>BOP clade</taxon>
        <taxon>Oryzoideae</taxon>
        <taxon>Oryzeae</taxon>
        <taxon>Oryzinae</taxon>
        <taxon>Oryza</taxon>
        <taxon>Oryza sativa</taxon>
    </lineage>
</organism>
<dbReference type="AlphaFoldDB" id="Q6K636"/>
<evidence type="ECO:0000256" key="1">
    <source>
        <dbReference type="SAM" id="MobiDB-lite"/>
    </source>
</evidence>
<evidence type="ECO:0000313" key="3">
    <source>
        <dbReference type="Proteomes" id="UP000000763"/>
    </source>
</evidence>
<dbReference type="EMBL" id="AP005286">
    <property type="protein sequence ID" value="BAD19685.1"/>
    <property type="molecule type" value="Genomic_DNA"/>
</dbReference>
<gene>
    <name evidence="2" type="primary">OJ1004_A05.19</name>
</gene>
<feature type="region of interest" description="Disordered" evidence="1">
    <location>
        <begin position="1"/>
        <end position="27"/>
    </location>
</feature>